<keyword evidence="6 9" id="KW-0560">Oxidoreductase</keyword>
<evidence type="ECO:0000256" key="6">
    <source>
        <dbReference type="ARBA" id="ARBA00023002"/>
    </source>
</evidence>
<evidence type="ECO:0000256" key="5">
    <source>
        <dbReference type="ARBA" id="ARBA00022833"/>
    </source>
</evidence>
<dbReference type="NCBIfam" id="TIGR00357">
    <property type="entry name" value="peptide-methionine (R)-S-oxide reductase MsrB"/>
    <property type="match status" value="1"/>
</dbReference>
<comment type="similarity">
    <text evidence="1 9">Belongs to the MsrB Met sulfoxide reductase family.</text>
</comment>
<gene>
    <name evidence="9 11" type="primary">msrB</name>
    <name evidence="11" type="ORF">GW579_04305</name>
</gene>
<dbReference type="InterPro" id="IPR002579">
    <property type="entry name" value="Met_Sox_Rdtase_MsrB_dom"/>
</dbReference>
<evidence type="ECO:0000313" key="12">
    <source>
        <dbReference type="Proteomes" id="UP000476696"/>
    </source>
</evidence>
<sequence>MSNSSKSASAPEQLTEIQRYVTQEHGTERPYTGKLLHNIRQGIYHCVVCNAPLFYSETKYESGCGWPSFYQPVDHDAIKYLTDNTHNMDRIEIRCSSCEAHLGHVFPDGPQPTGERYCVNSASMSFTDSKNGEKTAG</sequence>
<dbReference type="PANTHER" id="PTHR10173:SF52">
    <property type="entry name" value="METHIONINE-R-SULFOXIDE REDUCTASE B1"/>
    <property type="match status" value="1"/>
</dbReference>
<dbReference type="EMBL" id="JAADJS010000001">
    <property type="protein sequence ID" value="NGX86309.1"/>
    <property type="molecule type" value="Genomic_DNA"/>
</dbReference>
<evidence type="ECO:0000256" key="2">
    <source>
        <dbReference type="ARBA" id="ARBA00012499"/>
    </source>
</evidence>
<evidence type="ECO:0000256" key="7">
    <source>
        <dbReference type="ARBA" id="ARBA00048488"/>
    </source>
</evidence>
<protein>
    <recommendedName>
        <fullName evidence="3 9">Peptide methionine sulfoxide reductase MsrB</fullName>
        <ecNumber evidence="2 9">1.8.4.12</ecNumber>
    </recommendedName>
    <alternativeName>
        <fullName evidence="8 9">Peptide-methionine (R)-S-oxide reductase</fullName>
    </alternativeName>
</protein>
<evidence type="ECO:0000256" key="1">
    <source>
        <dbReference type="ARBA" id="ARBA00007174"/>
    </source>
</evidence>
<feature type="binding site" evidence="9">
    <location>
        <position position="46"/>
    </location>
    <ligand>
        <name>Zn(2+)</name>
        <dbReference type="ChEBI" id="CHEBI:29105"/>
    </ligand>
</feature>
<dbReference type="SUPFAM" id="SSF51316">
    <property type="entry name" value="Mss4-like"/>
    <property type="match status" value="1"/>
</dbReference>
<keyword evidence="12" id="KW-1185">Reference proteome</keyword>
<dbReference type="Gene3D" id="2.170.150.20">
    <property type="entry name" value="Peptide methionine sulfoxide reductase"/>
    <property type="match status" value="1"/>
</dbReference>
<feature type="binding site" evidence="9">
    <location>
        <position position="49"/>
    </location>
    <ligand>
        <name>Zn(2+)</name>
        <dbReference type="ChEBI" id="CHEBI:29105"/>
    </ligand>
</feature>
<feature type="binding site" evidence="9">
    <location>
        <position position="95"/>
    </location>
    <ligand>
        <name>Zn(2+)</name>
        <dbReference type="ChEBI" id="CHEBI:29105"/>
    </ligand>
</feature>
<dbReference type="Proteomes" id="UP000476696">
    <property type="component" value="Unassembled WGS sequence"/>
</dbReference>
<dbReference type="InterPro" id="IPR011057">
    <property type="entry name" value="Mss4-like_sf"/>
</dbReference>
<dbReference type="AlphaFoldDB" id="A0A6M2B0C6"/>
<dbReference type="GO" id="GO:0008270">
    <property type="term" value="F:zinc ion binding"/>
    <property type="evidence" value="ECO:0007669"/>
    <property type="project" value="UniProtKB-UniRule"/>
</dbReference>
<dbReference type="InterPro" id="IPR028427">
    <property type="entry name" value="Met_Sox_Rdtase_MsrB"/>
</dbReference>
<comment type="caution">
    <text evidence="11">The sequence shown here is derived from an EMBL/GenBank/DDBJ whole genome shotgun (WGS) entry which is preliminary data.</text>
</comment>
<dbReference type="HAMAP" id="MF_01400">
    <property type="entry name" value="MsrB"/>
    <property type="match status" value="1"/>
</dbReference>
<evidence type="ECO:0000256" key="8">
    <source>
        <dbReference type="ARBA" id="ARBA00075819"/>
    </source>
</evidence>
<evidence type="ECO:0000256" key="9">
    <source>
        <dbReference type="HAMAP-Rule" id="MF_01400"/>
    </source>
</evidence>
<dbReference type="GO" id="GO:0033743">
    <property type="term" value="F:peptide-methionine (R)-S-oxide reductase activity"/>
    <property type="evidence" value="ECO:0007669"/>
    <property type="project" value="UniProtKB-UniRule"/>
</dbReference>
<evidence type="ECO:0000256" key="4">
    <source>
        <dbReference type="ARBA" id="ARBA00022723"/>
    </source>
</evidence>
<evidence type="ECO:0000313" key="11">
    <source>
        <dbReference type="EMBL" id="NGX86309.1"/>
    </source>
</evidence>
<dbReference type="GO" id="GO:0006979">
    <property type="term" value="P:response to oxidative stress"/>
    <property type="evidence" value="ECO:0007669"/>
    <property type="project" value="InterPro"/>
</dbReference>
<dbReference type="Pfam" id="PF01641">
    <property type="entry name" value="SelR"/>
    <property type="match status" value="1"/>
</dbReference>
<proteinExistence type="inferred from homology"/>
<dbReference type="PANTHER" id="PTHR10173">
    <property type="entry name" value="METHIONINE SULFOXIDE REDUCTASE"/>
    <property type="match status" value="1"/>
</dbReference>
<organism evidence="11 12">
    <name type="scientific">Rahnella contaminans</name>
    <dbReference type="NCBI Taxonomy" id="2703882"/>
    <lineage>
        <taxon>Bacteria</taxon>
        <taxon>Pseudomonadati</taxon>
        <taxon>Pseudomonadota</taxon>
        <taxon>Gammaproteobacteria</taxon>
        <taxon>Enterobacterales</taxon>
        <taxon>Yersiniaceae</taxon>
        <taxon>Rahnella</taxon>
    </lineage>
</organism>
<dbReference type="GO" id="GO:0005737">
    <property type="term" value="C:cytoplasm"/>
    <property type="evidence" value="ECO:0007669"/>
    <property type="project" value="TreeGrafter"/>
</dbReference>
<comment type="cofactor">
    <cofactor evidence="9">
        <name>Zn(2+)</name>
        <dbReference type="ChEBI" id="CHEBI:29105"/>
    </cofactor>
    <text evidence="9">Binds 1 zinc ion per subunit. The zinc ion is important for the structural integrity of the protein.</text>
</comment>
<feature type="domain" description="MsrB" evidence="10">
    <location>
        <begin position="7"/>
        <end position="129"/>
    </location>
</feature>
<reference evidence="11 12" key="2">
    <citation type="submission" date="2020-03" db="EMBL/GenBank/DDBJ databases">
        <title>Rahnella aceri sp. nov., isoated from traditional Jeju Makgeolli.</title>
        <authorList>
            <person name="Kim I.S."/>
            <person name="Jeon D."/>
        </authorList>
    </citation>
    <scope>NUCLEOTIDE SEQUENCE [LARGE SCALE GENOMIC DNA]</scope>
    <source>
        <strain evidence="11 12">Lac-M11</strain>
    </source>
</reference>
<dbReference type="PROSITE" id="PS51790">
    <property type="entry name" value="MSRB"/>
    <property type="match status" value="1"/>
</dbReference>
<feature type="active site" description="Nucleophile" evidence="9">
    <location>
        <position position="118"/>
    </location>
</feature>
<keyword evidence="4 9" id="KW-0479">Metal-binding</keyword>
<keyword evidence="5 9" id="KW-0862">Zinc</keyword>
<dbReference type="GO" id="GO:0030091">
    <property type="term" value="P:protein repair"/>
    <property type="evidence" value="ECO:0007669"/>
    <property type="project" value="InterPro"/>
</dbReference>
<dbReference type="RefSeq" id="WP_165057764.1">
    <property type="nucleotide sequence ID" value="NZ_JAADJS010000001.1"/>
</dbReference>
<accession>A0A6M2B0C6</accession>
<name>A0A6M2B0C6_9GAMM</name>
<dbReference type="FunFam" id="2.170.150.20:FF:000001">
    <property type="entry name" value="Peptide methionine sulfoxide reductase MsrB"/>
    <property type="match status" value="1"/>
</dbReference>
<evidence type="ECO:0000256" key="3">
    <source>
        <dbReference type="ARBA" id="ARBA00021130"/>
    </source>
</evidence>
<reference evidence="11 12" key="1">
    <citation type="submission" date="2020-01" db="EMBL/GenBank/DDBJ databases">
        <authorList>
            <person name="Lee S.D."/>
        </authorList>
    </citation>
    <scope>NUCLEOTIDE SEQUENCE [LARGE SCALE GENOMIC DNA]</scope>
    <source>
        <strain evidence="11 12">Lac-M11</strain>
    </source>
</reference>
<evidence type="ECO:0000259" key="10">
    <source>
        <dbReference type="PROSITE" id="PS51790"/>
    </source>
</evidence>
<feature type="binding site" evidence="9">
    <location>
        <position position="98"/>
    </location>
    <ligand>
        <name>Zn(2+)</name>
        <dbReference type="ChEBI" id="CHEBI:29105"/>
    </ligand>
</feature>
<dbReference type="EC" id="1.8.4.12" evidence="2 9"/>
<comment type="catalytic activity">
    <reaction evidence="7 9">
        <text>L-methionyl-[protein] + [thioredoxin]-disulfide + H2O = L-methionyl-(R)-S-oxide-[protein] + [thioredoxin]-dithiol</text>
        <dbReference type="Rhea" id="RHEA:24164"/>
        <dbReference type="Rhea" id="RHEA-COMP:10698"/>
        <dbReference type="Rhea" id="RHEA-COMP:10700"/>
        <dbReference type="Rhea" id="RHEA-COMP:12313"/>
        <dbReference type="Rhea" id="RHEA-COMP:12314"/>
        <dbReference type="ChEBI" id="CHEBI:15377"/>
        <dbReference type="ChEBI" id="CHEBI:16044"/>
        <dbReference type="ChEBI" id="CHEBI:29950"/>
        <dbReference type="ChEBI" id="CHEBI:45764"/>
        <dbReference type="ChEBI" id="CHEBI:50058"/>
        <dbReference type="EC" id="1.8.4.12"/>
    </reaction>
</comment>